<sequence length="82" mass="9441">MDFTLDWAVNTDVTVRNLVTQNCSLEMIVIQLVKDKEQMVKRIIELEGIAPRKIRLSDGRVMVWRCPTDLVPDITVTLDRGK</sequence>
<dbReference type="AlphaFoldDB" id="A0A6M3ILD6"/>
<gene>
    <name evidence="1" type="ORF">MM415B01480_0002</name>
</gene>
<dbReference type="EMBL" id="MT141313">
    <property type="protein sequence ID" value="QJA58203.1"/>
    <property type="molecule type" value="Genomic_DNA"/>
</dbReference>
<protein>
    <submittedName>
        <fullName evidence="1">Uncharacterized protein</fullName>
    </submittedName>
</protein>
<accession>A0A6M3ILD6</accession>
<name>A0A6M3ILD6_9ZZZZ</name>
<evidence type="ECO:0000313" key="1">
    <source>
        <dbReference type="EMBL" id="QJA58203.1"/>
    </source>
</evidence>
<reference evidence="1" key="1">
    <citation type="submission" date="2020-03" db="EMBL/GenBank/DDBJ databases">
        <title>The deep terrestrial virosphere.</title>
        <authorList>
            <person name="Holmfeldt K."/>
            <person name="Nilsson E."/>
            <person name="Simone D."/>
            <person name="Lopez-Fernandez M."/>
            <person name="Wu X."/>
            <person name="de Brujin I."/>
            <person name="Lundin D."/>
            <person name="Andersson A."/>
            <person name="Bertilsson S."/>
            <person name="Dopson M."/>
        </authorList>
    </citation>
    <scope>NUCLEOTIDE SEQUENCE</scope>
    <source>
        <strain evidence="1">MM415B01480</strain>
    </source>
</reference>
<proteinExistence type="predicted"/>
<organism evidence="1">
    <name type="scientific">viral metagenome</name>
    <dbReference type="NCBI Taxonomy" id="1070528"/>
    <lineage>
        <taxon>unclassified sequences</taxon>
        <taxon>metagenomes</taxon>
        <taxon>organismal metagenomes</taxon>
    </lineage>
</organism>